<feature type="compositionally biased region" description="Polar residues" evidence="1">
    <location>
        <begin position="58"/>
        <end position="72"/>
    </location>
</feature>
<proteinExistence type="predicted"/>
<evidence type="ECO:0000313" key="3">
    <source>
        <dbReference type="EMBL" id="MBD1428573.1"/>
    </source>
</evidence>
<dbReference type="RefSeq" id="WP_190301423.1">
    <property type="nucleotide sequence ID" value="NZ_JACOIJ010000003.1"/>
</dbReference>
<evidence type="ECO:0000313" key="4">
    <source>
        <dbReference type="Proteomes" id="UP000651271"/>
    </source>
</evidence>
<gene>
    <name evidence="3" type="ORF">H8B04_03145</name>
</gene>
<evidence type="ECO:0000256" key="2">
    <source>
        <dbReference type="SAM" id="SignalP"/>
    </source>
</evidence>
<feature type="region of interest" description="Disordered" evidence="1">
    <location>
        <begin position="44"/>
        <end position="73"/>
    </location>
</feature>
<dbReference type="EMBL" id="JACOIJ010000003">
    <property type="protein sequence ID" value="MBD1428573.1"/>
    <property type="molecule type" value="Genomic_DNA"/>
</dbReference>
<name>A0ABR7YB91_9SPHI</name>
<keyword evidence="2" id="KW-0732">Signal</keyword>
<dbReference type="Proteomes" id="UP000651271">
    <property type="component" value="Unassembled WGS sequence"/>
</dbReference>
<sequence>MNSLFFTLLSLMLFLAVQAQDQYATTKDGKKVLLRSNGTWEYVNSKSTSSNPSSSNNKIQTIRSNSTNNSGRTYIRGPRGGCYYINRNGGKTYVDRSLCN</sequence>
<keyword evidence="4" id="KW-1185">Reference proteome</keyword>
<evidence type="ECO:0000256" key="1">
    <source>
        <dbReference type="SAM" id="MobiDB-lite"/>
    </source>
</evidence>
<feature type="chain" id="PRO_5045085894" evidence="2">
    <location>
        <begin position="20"/>
        <end position="100"/>
    </location>
</feature>
<feature type="compositionally biased region" description="Low complexity" evidence="1">
    <location>
        <begin position="44"/>
        <end position="57"/>
    </location>
</feature>
<comment type="caution">
    <text evidence="3">The sequence shown here is derived from an EMBL/GenBank/DDBJ whole genome shotgun (WGS) entry which is preliminary data.</text>
</comment>
<accession>A0ABR7YB91</accession>
<reference evidence="3 4" key="1">
    <citation type="submission" date="2020-08" db="EMBL/GenBank/DDBJ databases">
        <title>Sphingobacterium sp. DN04309 isolated from aquaculture water.</title>
        <authorList>
            <person name="Zhang M."/>
        </authorList>
    </citation>
    <scope>NUCLEOTIDE SEQUENCE [LARGE SCALE GENOMIC DNA]</scope>
    <source>
        <strain evidence="3 4">DN04309</strain>
    </source>
</reference>
<feature type="signal peptide" evidence="2">
    <location>
        <begin position="1"/>
        <end position="19"/>
    </location>
</feature>
<protein>
    <submittedName>
        <fullName evidence="3">DUF3157 family protein</fullName>
    </submittedName>
</protein>
<organism evidence="3 4">
    <name type="scientific">Sphingobacterium litopenaei</name>
    <dbReference type="NCBI Taxonomy" id="2763500"/>
    <lineage>
        <taxon>Bacteria</taxon>
        <taxon>Pseudomonadati</taxon>
        <taxon>Bacteroidota</taxon>
        <taxon>Sphingobacteriia</taxon>
        <taxon>Sphingobacteriales</taxon>
        <taxon>Sphingobacteriaceae</taxon>
        <taxon>Sphingobacterium</taxon>
    </lineage>
</organism>